<dbReference type="EMBL" id="JALAPQ010000011">
    <property type="protein sequence ID" value="MCY8457199.1"/>
    <property type="molecule type" value="Genomic_DNA"/>
</dbReference>
<reference evidence="2" key="1">
    <citation type="submission" date="2022-02" db="EMBL/GenBank/DDBJ databases">
        <title>Crop Bioprotection Bacillus Genome Sequencing.</title>
        <authorList>
            <person name="Dunlap C."/>
        </authorList>
    </citation>
    <scope>NUCLEOTIDE SEQUENCE</scope>
    <source>
        <strain evidence="2">WR1O2A-53</strain>
    </source>
</reference>
<organism evidence="2 3">
    <name type="scientific">Bacillus spizizenii</name>
    <name type="common">Bacillus subtilis subsp. spizizenii</name>
    <dbReference type="NCBI Taxonomy" id="96241"/>
    <lineage>
        <taxon>Bacteria</taxon>
        <taxon>Bacillati</taxon>
        <taxon>Bacillota</taxon>
        <taxon>Bacilli</taxon>
        <taxon>Bacillales</taxon>
        <taxon>Bacillaceae</taxon>
        <taxon>Bacillus</taxon>
    </lineage>
</organism>
<dbReference type="SUPFAM" id="SSF51126">
    <property type="entry name" value="Pectin lyase-like"/>
    <property type="match status" value="2"/>
</dbReference>
<dbReference type="InterPro" id="IPR011050">
    <property type="entry name" value="Pectin_lyase_fold/virulence"/>
</dbReference>
<dbReference type="InterPro" id="IPR006626">
    <property type="entry name" value="PbH1"/>
</dbReference>
<dbReference type="AlphaFoldDB" id="A0A9Q4HGM1"/>
<comment type="caution">
    <text evidence="2">The sequence shown here is derived from an EMBL/GenBank/DDBJ whole genome shotgun (WGS) entry which is preliminary data.</text>
</comment>
<dbReference type="InterPro" id="IPR012334">
    <property type="entry name" value="Pectin_lyas_fold"/>
</dbReference>
<dbReference type="Pfam" id="PF12708">
    <property type="entry name" value="Pect-lyase_RHGA_epim"/>
    <property type="match status" value="1"/>
</dbReference>
<name>A0A9Q4HGM1_BACSC</name>
<accession>A0A9Q4HGM1</accession>
<dbReference type="SMART" id="SM00710">
    <property type="entry name" value="PbH1"/>
    <property type="match status" value="8"/>
</dbReference>
<dbReference type="InterPro" id="IPR024535">
    <property type="entry name" value="RHGA/B-epi-like_pectate_lyase"/>
</dbReference>
<evidence type="ECO:0000259" key="1">
    <source>
        <dbReference type="Pfam" id="PF12708"/>
    </source>
</evidence>
<evidence type="ECO:0000313" key="2">
    <source>
        <dbReference type="EMBL" id="MCY8457199.1"/>
    </source>
</evidence>
<proteinExistence type="predicted"/>
<dbReference type="Gene3D" id="2.160.20.10">
    <property type="entry name" value="Single-stranded right-handed beta-helix, Pectin lyase-like"/>
    <property type="match status" value="1"/>
</dbReference>
<dbReference type="Proteomes" id="UP001078573">
    <property type="component" value="Unassembled WGS sequence"/>
</dbReference>
<feature type="domain" description="Rhamnogalacturonase A/B/Epimerase-like pectate lyase" evidence="1">
    <location>
        <begin position="123"/>
        <end position="162"/>
    </location>
</feature>
<sequence>MANVLLKRVGAIFDRIFRNNLNENFDEIERGFLDVTKELNAHKSSLRSHDSCQISHGIFDVGNRIDNLDTRFTNLVVNHDGTDVKEVVDLRVALDATTHSTAKDRVDYDFERLYKRLELLPEVNVLDFGADPTGSTDASSAIQAALDLAKNGEGVRVYIPKGCIFKLAAPLVFWENTLVIAKDATLLNYFGDHMGVNGDGTVQYSGYEGNGNIIIDGGTWDCRGLQIERGSNCFSFGHGRDIYVKNVTVKDIRSYHGIEFNSCHRFGAFHCNFLGFFDPDGSRSFSEAIQIDLAQRPGVFGPFGRYDFTVCKDGAITGCYFGASGTPGTQAWPRGVGSHSSTIGYWHENIAIYDNTFDGTTGWAIRGYNWNASNISGNTLRNCHYGITISAIDPTNPGHTLNDNFEQLSKSQDFRDVTIHNNRIYNTVENEAIYIRGFFNKEGIVHNVVISGNIINMVGGSNQAGIRLDAVSGGIIAINQISDTSGDGIRLNDCIGINISSGNQINFVGRDAIAAFGECSDLLINGNLIREPQRYGIEQSKVHATVITGNLITGAGHAEHGVYEAIRIANGSKRILLAGNMCRPIPTASTLARAGIYITSSVSEVIRYGNDCRGSWAVGGIVDNSSDSKTDAKDVI</sequence>
<gene>
    <name evidence="2" type="ORF">MOC89_09810</name>
</gene>
<protein>
    <submittedName>
        <fullName evidence="2">Right-handed parallel beta-helix repeat-containing protein</fullName>
    </submittedName>
</protein>
<evidence type="ECO:0000313" key="3">
    <source>
        <dbReference type="Proteomes" id="UP001078573"/>
    </source>
</evidence>